<feature type="chain" id="PRO_5037012524" description="Cytochrome c-552/4 domain-containing protein" evidence="1">
    <location>
        <begin position="24"/>
        <end position="363"/>
    </location>
</feature>
<dbReference type="RefSeq" id="WP_194313051.1">
    <property type="nucleotide sequence ID" value="NZ_JADHEC010000045.1"/>
</dbReference>
<dbReference type="PROSITE" id="PS51257">
    <property type="entry name" value="PROKAR_LIPOPROTEIN"/>
    <property type="match status" value="1"/>
</dbReference>
<feature type="domain" description="Cytochrome c-552/4" evidence="2">
    <location>
        <begin position="50"/>
        <end position="103"/>
    </location>
</feature>
<dbReference type="Gene3D" id="1.10.1130.10">
    <property type="entry name" value="Flavocytochrome C3, Chain A"/>
    <property type="match status" value="1"/>
</dbReference>
<evidence type="ECO:0000256" key="1">
    <source>
        <dbReference type="SAM" id="SignalP"/>
    </source>
</evidence>
<keyword evidence="1" id="KW-0732">Signal</keyword>
<organism evidence="3 4">
    <name type="scientific">Flavobacterium soyangense</name>
    <dbReference type="NCBI Taxonomy" id="2023265"/>
    <lineage>
        <taxon>Bacteria</taxon>
        <taxon>Pseudomonadati</taxon>
        <taxon>Bacteroidota</taxon>
        <taxon>Flavobacteriia</taxon>
        <taxon>Flavobacteriales</taxon>
        <taxon>Flavobacteriaceae</taxon>
        <taxon>Flavobacterium</taxon>
    </lineage>
</organism>
<feature type="signal peptide" evidence="1">
    <location>
        <begin position="1"/>
        <end position="23"/>
    </location>
</feature>
<dbReference type="EMBL" id="JADHEC010000045">
    <property type="protein sequence ID" value="MBF2709817.1"/>
    <property type="molecule type" value="Genomic_DNA"/>
</dbReference>
<proteinExistence type="predicted"/>
<dbReference type="InterPro" id="IPR023155">
    <property type="entry name" value="Cyt_c-552/4"/>
</dbReference>
<dbReference type="AlphaFoldDB" id="A0A930XX32"/>
<dbReference type="Proteomes" id="UP000646211">
    <property type="component" value="Unassembled WGS sequence"/>
</dbReference>
<name>A0A930XX32_9FLAO</name>
<evidence type="ECO:0000313" key="3">
    <source>
        <dbReference type="EMBL" id="MBF2709817.1"/>
    </source>
</evidence>
<gene>
    <name evidence="3" type="ORF">IR213_14640</name>
</gene>
<protein>
    <recommendedName>
        <fullName evidence="2">Cytochrome c-552/4 domain-containing protein</fullName>
    </recommendedName>
</protein>
<keyword evidence="4" id="KW-1185">Reference proteome</keyword>
<comment type="caution">
    <text evidence="3">The sequence shown here is derived from an EMBL/GenBank/DDBJ whole genome shotgun (WGS) entry which is preliminary data.</text>
</comment>
<sequence>MKTVKQTMLVVLGLLFFALQGCSHDDYIPVPGPTGAGGTNGTNGINGTTTCESCHSNSYRDPIKASYALSVHAKETLHLDSASGLEFTTSEYTNRTGCVQCHTGPGYIDKMNGVPLRTGLGLPSNPAYPVDATKLGANSNHLNAINCKTCHDTHSSFNFVADGNDFALRQGFTKVALDQDPTYKIDMGTSNTCVNCHQPRGLPPTTGDVKLSSRFGPHHGPQSTMLEGIQGALIVGSTPYPAPKSASHRSGSSCVKCHMGKTTDGTNGAHTWNPTPNACITCHTGGAPASVTGFAADMATLQGLLVSKGAYSTTTNAFTSNTVPIKVAQAAWNYALLLEDRSNGVHNPTYAKALLKNSIEALK</sequence>
<accession>A0A930XX32</accession>
<evidence type="ECO:0000313" key="4">
    <source>
        <dbReference type="Proteomes" id="UP000646211"/>
    </source>
</evidence>
<reference evidence="3" key="1">
    <citation type="submission" date="2020-11" db="EMBL/GenBank/DDBJ databases">
        <title>Genome of Flavobacterium soyangense.</title>
        <authorList>
            <person name="Liu Q."/>
            <person name="Xin Y.-H."/>
        </authorList>
    </citation>
    <scope>NUCLEOTIDE SEQUENCE</scope>
    <source>
        <strain evidence="3">CGMCC 1.13493</strain>
    </source>
</reference>
<dbReference type="SUPFAM" id="SSF48695">
    <property type="entry name" value="Multiheme cytochromes"/>
    <property type="match status" value="1"/>
</dbReference>
<evidence type="ECO:0000259" key="2">
    <source>
        <dbReference type="Pfam" id="PF13435"/>
    </source>
</evidence>
<dbReference type="InterPro" id="IPR036280">
    <property type="entry name" value="Multihaem_cyt_sf"/>
</dbReference>
<dbReference type="Pfam" id="PF13435">
    <property type="entry name" value="Cytochrome_C554"/>
    <property type="match status" value="1"/>
</dbReference>